<evidence type="ECO:0000313" key="3">
    <source>
        <dbReference type="Proteomes" id="UP001576774"/>
    </source>
</evidence>
<feature type="transmembrane region" description="Helical" evidence="1">
    <location>
        <begin position="187"/>
        <end position="207"/>
    </location>
</feature>
<feature type="transmembrane region" description="Helical" evidence="1">
    <location>
        <begin position="122"/>
        <end position="142"/>
    </location>
</feature>
<dbReference type="PANTHER" id="PTHR36009:SF3">
    <property type="entry name" value="TRANSMEMBRANE PROTEIN"/>
    <property type="match status" value="1"/>
</dbReference>
<protein>
    <submittedName>
        <fullName evidence="2">DUF2834 domain-containing protein</fullName>
    </submittedName>
</protein>
<name>A0ABV4XBX6_9CYAN</name>
<feature type="transmembrane region" description="Helical" evidence="1">
    <location>
        <begin position="154"/>
        <end position="175"/>
    </location>
</feature>
<organism evidence="2 3">
    <name type="scientific">Floridaenema aerugineum BLCC-F46</name>
    <dbReference type="NCBI Taxonomy" id="3153654"/>
    <lineage>
        <taxon>Bacteria</taxon>
        <taxon>Bacillati</taxon>
        <taxon>Cyanobacteriota</taxon>
        <taxon>Cyanophyceae</taxon>
        <taxon>Oscillatoriophycideae</taxon>
        <taxon>Aerosakkonematales</taxon>
        <taxon>Aerosakkonemataceae</taxon>
        <taxon>Floridanema</taxon>
        <taxon>Floridanema aerugineum</taxon>
    </lineage>
</organism>
<dbReference type="PANTHER" id="PTHR36009">
    <property type="match status" value="1"/>
</dbReference>
<keyword evidence="1" id="KW-0812">Transmembrane</keyword>
<reference evidence="2 3" key="1">
    <citation type="submission" date="2024-09" db="EMBL/GenBank/DDBJ databases">
        <title>Floridaenema gen nov. (Aerosakkonemataceae, Aerosakkonematales ord. nov., Cyanobacteria) from benthic tropical and subtropical fresh waters, with the description of four new species.</title>
        <authorList>
            <person name="Moretto J.A."/>
            <person name="Berthold D.E."/>
            <person name="Lefler F.W."/>
            <person name="Huang I.-S."/>
            <person name="Laughinghouse H. IV."/>
        </authorList>
    </citation>
    <scope>NUCLEOTIDE SEQUENCE [LARGE SCALE GENOMIC DNA]</scope>
    <source>
        <strain evidence="2 3">BLCC-F46</strain>
    </source>
</reference>
<evidence type="ECO:0000313" key="2">
    <source>
        <dbReference type="EMBL" id="MFB2880292.1"/>
    </source>
</evidence>
<dbReference type="EMBL" id="JBHFNQ010000200">
    <property type="protein sequence ID" value="MFB2880292.1"/>
    <property type="molecule type" value="Genomic_DNA"/>
</dbReference>
<comment type="caution">
    <text evidence="2">The sequence shown here is derived from an EMBL/GenBank/DDBJ whole genome shotgun (WGS) entry which is preliminary data.</text>
</comment>
<keyword evidence="1" id="KW-0472">Membrane</keyword>
<keyword evidence="3" id="KW-1185">Reference proteome</keyword>
<evidence type="ECO:0000256" key="1">
    <source>
        <dbReference type="SAM" id="Phobius"/>
    </source>
</evidence>
<accession>A0ABV4XBX6</accession>
<dbReference type="Proteomes" id="UP001576774">
    <property type="component" value="Unassembled WGS sequence"/>
</dbReference>
<proteinExistence type="predicted"/>
<feature type="transmembrane region" description="Helical" evidence="1">
    <location>
        <begin position="45"/>
        <end position="68"/>
    </location>
</feature>
<dbReference type="RefSeq" id="WP_413273311.1">
    <property type="nucleotide sequence ID" value="NZ_JBHFNQ010000200.1"/>
</dbReference>
<sequence length="234" mass="27239">MSRRVTLFLIWFIFVAYTIWLAPLDQPDTWPLVQKLLTLQWHKLNAIIPAIFLLMGVWPMIFAGLMFFDGRMQKFRAWPYFLGSNGTGVICLLPYLFLRERNQTFAGTKDKWLRILDRHSTGFVLLLFTVGLFAYAILLGDWGDYVQQFQTRRFVHLISVDFCLMCLVFPLTSLFDDDMSRRGIKDSFIYWSIAFLPLFGPLVYLCVRPPIPEVLEIEVETEELAADILESSTS</sequence>
<feature type="transmembrane region" description="Helical" evidence="1">
    <location>
        <begin position="80"/>
        <end position="98"/>
    </location>
</feature>
<keyword evidence="1" id="KW-1133">Transmembrane helix</keyword>
<gene>
    <name evidence="2" type="ORF">ACE1CC_25880</name>
</gene>